<dbReference type="Gene3D" id="1.10.3810.10">
    <property type="entry name" value="Biosynthetic peptidoglycan transglycosylase-like"/>
    <property type="match status" value="1"/>
</dbReference>
<dbReference type="SUPFAM" id="SSF53955">
    <property type="entry name" value="Lysozyme-like"/>
    <property type="match status" value="1"/>
</dbReference>
<evidence type="ECO:0000313" key="19">
    <source>
        <dbReference type="EMBL" id="RAL21843.1"/>
    </source>
</evidence>
<dbReference type="Pfam" id="PF00905">
    <property type="entry name" value="Transpeptidase"/>
    <property type="match status" value="1"/>
</dbReference>
<dbReference type="GO" id="GO:0071555">
    <property type="term" value="P:cell wall organization"/>
    <property type="evidence" value="ECO:0007669"/>
    <property type="project" value="UniProtKB-KW"/>
</dbReference>
<evidence type="ECO:0000256" key="2">
    <source>
        <dbReference type="ARBA" id="ARBA00022475"/>
    </source>
</evidence>
<evidence type="ECO:0000256" key="7">
    <source>
        <dbReference type="ARBA" id="ARBA00022801"/>
    </source>
</evidence>
<keyword evidence="16" id="KW-0812">Transmembrane</keyword>
<dbReference type="GO" id="GO:0030288">
    <property type="term" value="C:outer membrane-bounded periplasmic space"/>
    <property type="evidence" value="ECO:0007669"/>
    <property type="project" value="TreeGrafter"/>
</dbReference>
<evidence type="ECO:0000259" key="18">
    <source>
        <dbReference type="Pfam" id="PF00912"/>
    </source>
</evidence>
<dbReference type="Gene3D" id="2.60.40.10">
    <property type="entry name" value="Immunoglobulins"/>
    <property type="match status" value="1"/>
</dbReference>
<evidence type="ECO:0000256" key="3">
    <source>
        <dbReference type="ARBA" id="ARBA00022645"/>
    </source>
</evidence>
<comment type="caution">
    <text evidence="19">The sequence shown here is derived from an EMBL/GenBank/DDBJ whole genome shotgun (WGS) entry which is preliminary data.</text>
</comment>
<evidence type="ECO:0000256" key="9">
    <source>
        <dbReference type="ARBA" id="ARBA00022984"/>
    </source>
</evidence>
<dbReference type="GO" id="GO:0008360">
    <property type="term" value="P:regulation of cell shape"/>
    <property type="evidence" value="ECO:0007669"/>
    <property type="project" value="UniProtKB-KW"/>
</dbReference>
<feature type="domain" description="Glycosyl transferase family 51" evidence="18">
    <location>
        <begin position="159"/>
        <end position="330"/>
    </location>
</feature>
<dbReference type="EMBL" id="QJKK01000012">
    <property type="protein sequence ID" value="RAL21843.1"/>
    <property type="molecule type" value="Genomic_DNA"/>
</dbReference>
<evidence type="ECO:0000256" key="10">
    <source>
        <dbReference type="ARBA" id="ARBA00023136"/>
    </source>
</evidence>
<evidence type="ECO:0000256" key="12">
    <source>
        <dbReference type="ARBA" id="ARBA00023316"/>
    </source>
</evidence>
<feature type="domain" description="Penicillin-binding protein transpeptidase" evidence="17">
    <location>
        <begin position="438"/>
        <end position="720"/>
    </location>
</feature>
<evidence type="ECO:0000256" key="4">
    <source>
        <dbReference type="ARBA" id="ARBA00022670"/>
    </source>
</evidence>
<keyword evidence="2" id="KW-1003">Cell membrane</keyword>
<feature type="compositionally biased region" description="Polar residues" evidence="15">
    <location>
        <begin position="845"/>
        <end position="855"/>
    </location>
</feature>
<dbReference type="InterPro" id="IPR036950">
    <property type="entry name" value="PBP_transglycosylase"/>
</dbReference>
<evidence type="ECO:0000256" key="8">
    <source>
        <dbReference type="ARBA" id="ARBA00022960"/>
    </source>
</evidence>
<keyword evidence="3" id="KW-0121">Carboxypeptidase</keyword>
<gene>
    <name evidence="19" type="ORF">DL897_15615</name>
</gene>
<proteinExistence type="predicted"/>
<evidence type="ECO:0000256" key="16">
    <source>
        <dbReference type="SAM" id="Phobius"/>
    </source>
</evidence>
<feature type="compositionally biased region" description="Basic and acidic residues" evidence="15">
    <location>
        <begin position="653"/>
        <end position="665"/>
    </location>
</feature>
<keyword evidence="20" id="KW-1185">Reference proteome</keyword>
<protein>
    <submittedName>
        <fullName evidence="19">Uncharacterized protein</fullName>
    </submittedName>
</protein>
<evidence type="ECO:0000256" key="14">
    <source>
        <dbReference type="ARBA" id="ARBA00049902"/>
    </source>
</evidence>
<dbReference type="Gene3D" id="3.40.710.10">
    <property type="entry name" value="DD-peptidase/beta-lactamase superfamily"/>
    <property type="match status" value="1"/>
</dbReference>
<dbReference type="GO" id="GO:0009002">
    <property type="term" value="F:serine-type D-Ala-D-Ala carboxypeptidase activity"/>
    <property type="evidence" value="ECO:0007669"/>
    <property type="project" value="UniProtKB-EC"/>
</dbReference>
<keyword evidence="8" id="KW-0133">Cell shape</keyword>
<feature type="compositionally biased region" description="Basic and acidic residues" evidence="15">
    <location>
        <begin position="1"/>
        <end position="19"/>
    </location>
</feature>
<dbReference type="GO" id="GO:0008658">
    <property type="term" value="F:penicillin binding"/>
    <property type="evidence" value="ECO:0007669"/>
    <property type="project" value="InterPro"/>
</dbReference>
<feature type="compositionally biased region" description="Gly residues" evidence="15">
    <location>
        <begin position="868"/>
        <end position="888"/>
    </location>
</feature>
<dbReference type="InterPro" id="IPR013783">
    <property type="entry name" value="Ig-like_fold"/>
</dbReference>
<keyword evidence="6" id="KW-0808">Transferase</keyword>
<comment type="catalytic activity">
    <reaction evidence="14">
        <text>[GlcNAc-(1-&gt;4)-Mur2Ac(oyl-L-Ala-gamma-D-Glu-L-Lys-D-Ala-D-Ala)](n)-di-trans,octa-cis-undecaprenyl diphosphate + beta-D-GlcNAc-(1-&gt;4)-Mur2Ac(oyl-L-Ala-gamma-D-Glu-L-Lys-D-Ala-D-Ala)-di-trans,octa-cis-undecaprenyl diphosphate = [GlcNAc-(1-&gt;4)-Mur2Ac(oyl-L-Ala-gamma-D-Glu-L-Lys-D-Ala-D-Ala)](n+1)-di-trans,octa-cis-undecaprenyl diphosphate + di-trans,octa-cis-undecaprenyl diphosphate + H(+)</text>
        <dbReference type="Rhea" id="RHEA:23708"/>
        <dbReference type="Rhea" id="RHEA-COMP:9602"/>
        <dbReference type="Rhea" id="RHEA-COMP:9603"/>
        <dbReference type="ChEBI" id="CHEBI:15378"/>
        <dbReference type="ChEBI" id="CHEBI:58405"/>
        <dbReference type="ChEBI" id="CHEBI:60033"/>
        <dbReference type="ChEBI" id="CHEBI:78435"/>
        <dbReference type="EC" id="2.4.99.28"/>
    </reaction>
</comment>
<evidence type="ECO:0000259" key="17">
    <source>
        <dbReference type="Pfam" id="PF00905"/>
    </source>
</evidence>
<dbReference type="PANTHER" id="PTHR32282">
    <property type="entry name" value="BINDING PROTEIN TRANSPEPTIDASE, PUTATIVE-RELATED"/>
    <property type="match status" value="1"/>
</dbReference>
<keyword evidence="7" id="KW-0378">Hydrolase</keyword>
<keyword evidence="9" id="KW-0573">Peptidoglycan synthesis</keyword>
<dbReference type="Proteomes" id="UP000251213">
    <property type="component" value="Unassembled WGS sequence"/>
</dbReference>
<evidence type="ECO:0000313" key="20">
    <source>
        <dbReference type="Proteomes" id="UP000251213"/>
    </source>
</evidence>
<feature type="region of interest" description="Disordered" evidence="15">
    <location>
        <begin position="1"/>
        <end position="86"/>
    </location>
</feature>
<keyword evidence="5" id="KW-0328">Glycosyltransferase</keyword>
<organism evidence="19 20">
    <name type="scientific">Thermoflavimicrobium daqui</name>
    <dbReference type="NCBI Taxonomy" id="2137476"/>
    <lineage>
        <taxon>Bacteria</taxon>
        <taxon>Bacillati</taxon>
        <taxon>Bacillota</taxon>
        <taxon>Bacilli</taxon>
        <taxon>Bacillales</taxon>
        <taxon>Thermoactinomycetaceae</taxon>
        <taxon>Thermoflavimicrobium</taxon>
    </lineage>
</organism>
<comment type="subcellular location">
    <subcellularLocation>
        <location evidence="1">Cell membrane</location>
    </subcellularLocation>
</comment>
<evidence type="ECO:0000256" key="1">
    <source>
        <dbReference type="ARBA" id="ARBA00004236"/>
    </source>
</evidence>
<dbReference type="GO" id="GO:0006508">
    <property type="term" value="P:proteolysis"/>
    <property type="evidence" value="ECO:0007669"/>
    <property type="project" value="UniProtKB-KW"/>
</dbReference>
<comment type="catalytic activity">
    <reaction evidence="13">
        <text>Preferential cleavage: (Ac)2-L-Lys-D-Ala-|-D-Ala. Also transpeptidation of peptidyl-alanyl moieties that are N-acyl substituents of D-alanine.</text>
        <dbReference type="EC" id="3.4.16.4"/>
    </reaction>
</comment>
<sequence length="904" mass="100052">MNDKNRDDVHFAPKVRSERIGPQLTRRKQKPSSDNFFGQLKDKVSGLFSSQGKKQDPNPRGSGGGGLGPSEPKGPRQKGPGTSKKPGGKWGNLFSLKWFVLVLVTSFLLMIGFAATIMVSSKVLPLENMDQKDTPAIIYGKNNVEIAKMSKEAFEPISMKELKQHNQLLVDTIKKVEDARFDSHNGVDYEGLARAVFNSIFKGKTEGGGTITMQVARNVILNDLDQTMTRKLREMAAAWSIEAKYGKERILEAYLNGISFGNGIKGVQLAAKAYFNKDLKKDKLTTGEVAILAGLPKAPEGYNSYKADPVQAAKSKERLKKRQDIVLMIMAREDDMQPLISQEEKSKWQNAPLPLQPKSNVKKHVSKNHSTVFDELIKEEIEKKFPQFKAKDLHKNGLKIYTNIDPNMQKAVEQALKDDSLFEDRFGKIPPQKVIDAGVTVVNPKDGTIVALGGGRNYQKGLTSNWAFTKIQPGSTMKPLTVYGPAVELKRFDENTMLTDEQIKVPGKEKPIKNFDNKYYNQISMSEALKKSLNASTIWLLQNHVGLDKAFEYGKKLGLPLVDPQDKNYSPLGLGGLYKGVSTLDMAQAYSVFPNNGAYYEAHLIKEIKGKLPEEDKEISVKAEYKPKQVFSKQTAWYMTRMLRNNVMAKDGTKNAKLDDGREAAGKSGTTQEEQEGWFVGFTPDLVTSVSVFYIDKPKGDQKYHYTGSTAPAKLFSTIMSEGLKGTPAKKFVRPEGVQDPKAPLKDLNIKASYKDGAIKLSWNSAGSGVKYNVERSEDGKNYEMIAQDLITTSYSDPVDVGLLDKALSFFGKEKKYHYRVTVIDKENPGNKKAGVVIVRLTDDQSGQDQGNSGEQPEPGNQDHDNGNGNGNGNGHGNGRGNGNGNGRGNDEFGDFLDDFFNGF</sequence>
<dbReference type="InterPro" id="IPR012338">
    <property type="entry name" value="Beta-lactam/transpept-like"/>
</dbReference>
<keyword evidence="12" id="KW-0961">Cell wall biogenesis/degradation</keyword>
<keyword evidence="4" id="KW-0645">Protease</keyword>
<evidence type="ECO:0000256" key="13">
    <source>
        <dbReference type="ARBA" id="ARBA00034000"/>
    </source>
</evidence>
<dbReference type="RefSeq" id="WP_113660055.1">
    <property type="nucleotide sequence ID" value="NZ_KZ845674.1"/>
</dbReference>
<dbReference type="InterPro" id="IPR023346">
    <property type="entry name" value="Lysozyme-like_dom_sf"/>
</dbReference>
<dbReference type="GO" id="GO:0005886">
    <property type="term" value="C:plasma membrane"/>
    <property type="evidence" value="ECO:0007669"/>
    <property type="project" value="UniProtKB-SubCell"/>
</dbReference>
<name>A0A364K1N8_9BACL</name>
<dbReference type="SUPFAM" id="SSF56601">
    <property type="entry name" value="beta-lactamase/transpeptidase-like"/>
    <property type="match status" value="1"/>
</dbReference>
<dbReference type="InterPro" id="IPR001264">
    <property type="entry name" value="Glyco_trans_51"/>
</dbReference>
<evidence type="ECO:0000256" key="11">
    <source>
        <dbReference type="ARBA" id="ARBA00023268"/>
    </source>
</evidence>
<keyword evidence="16" id="KW-1133">Transmembrane helix</keyword>
<dbReference type="OrthoDB" id="9766909at2"/>
<reference evidence="19 20" key="2">
    <citation type="submission" date="2018-06" db="EMBL/GenBank/DDBJ databases">
        <authorList>
            <person name="Zhirakovskaya E."/>
        </authorList>
    </citation>
    <scope>NUCLEOTIDE SEQUENCE [LARGE SCALE GENOMIC DNA]</scope>
    <source>
        <strain evidence="19 20">FBKL4.011</strain>
    </source>
</reference>
<dbReference type="Pfam" id="PF00912">
    <property type="entry name" value="Transgly"/>
    <property type="match status" value="1"/>
</dbReference>
<feature type="region of interest" description="Disordered" evidence="15">
    <location>
        <begin position="845"/>
        <end position="893"/>
    </location>
</feature>
<evidence type="ECO:0000256" key="5">
    <source>
        <dbReference type="ARBA" id="ARBA00022676"/>
    </source>
</evidence>
<keyword evidence="10 16" id="KW-0472">Membrane</keyword>
<keyword evidence="11" id="KW-0511">Multifunctional enzyme</keyword>
<feature type="region of interest" description="Disordered" evidence="15">
    <location>
        <begin position="653"/>
        <end position="673"/>
    </location>
</feature>
<evidence type="ECO:0000256" key="15">
    <source>
        <dbReference type="SAM" id="MobiDB-lite"/>
    </source>
</evidence>
<evidence type="ECO:0000256" key="6">
    <source>
        <dbReference type="ARBA" id="ARBA00022679"/>
    </source>
</evidence>
<dbReference type="PANTHER" id="PTHR32282:SF11">
    <property type="entry name" value="PENICILLIN-BINDING PROTEIN 1B"/>
    <property type="match status" value="1"/>
</dbReference>
<dbReference type="AlphaFoldDB" id="A0A364K1N8"/>
<dbReference type="GO" id="GO:0008955">
    <property type="term" value="F:peptidoglycan glycosyltransferase activity"/>
    <property type="evidence" value="ECO:0007669"/>
    <property type="project" value="UniProtKB-EC"/>
</dbReference>
<feature type="transmembrane region" description="Helical" evidence="16">
    <location>
        <begin position="98"/>
        <end position="119"/>
    </location>
</feature>
<reference evidence="19 20" key="1">
    <citation type="submission" date="2018-06" db="EMBL/GenBank/DDBJ databases">
        <title>Thermoflavimicrobium daqus sp. nov., a thermophilic microbe isolated from Moutai-flavour Daqu.</title>
        <authorList>
            <person name="Wang X."/>
            <person name="Zhou H."/>
        </authorList>
    </citation>
    <scope>NUCLEOTIDE SEQUENCE [LARGE SCALE GENOMIC DNA]</scope>
    <source>
        <strain evidence="19 20">FBKL4.011</strain>
    </source>
</reference>
<dbReference type="InterPro" id="IPR050396">
    <property type="entry name" value="Glycosyltr_51/Transpeptidase"/>
</dbReference>
<dbReference type="InterPro" id="IPR001460">
    <property type="entry name" value="PCN-bd_Tpept"/>
</dbReference>
<accession>A0A364K1N8</accession>
<dbReference type="GO" id="GO:0009252">
    <property type="term" value="P:peptidoglycan biosynthetic process"/>
    <property type="evidence" value="ECO:0007669"/>
    <property type="project" value="UniProtKB-KW"/>
</dbReference>